<keyword evidence="3" id="KW-1185">Reference proteome</keyword>
<accession>A0ABR3GIW3</accession>
<evidence type="ECO:0000313" key="3">
    <source>
        <dbReference type="Proteomes" id="UP001447188"/>
    </source>
</evidence>
<dbReference type="CDD" id="cd05233">
    <property type="entry name" value="SDR_c"/>
    <property type="match status" value="1"/>
</dbReference>
<comment type="caution">
    <text evidence="2">The sequence shown here is derived from an EMBL/GenBank/DDBJ whole genome shotgun (WGS) entry which is preliminary data.</text>
</comment>
<dbReference type="PRINTS" id="PR00080">
    <property type="entry name" value="SDRFAMILY"/>
</dbReference>
<protein>
    <submittedName>
        <fullName evidence="2">Uncharacterized protein</fullName>
    </submittedName>
</protein>
<dbReference type="SUPFAM" id="SSF51735">
    <property type="entry name" value="NAD(P)-binding Rossmann-fold domains"/>
    <property type="match status" value="1"/>
</dbReference>
<dbReference type="InterPro" id="IPR002347">
    <property type="entry name" value="SDR_fam"/>
</dbReference>
<evidence type="ECO:0000256" key="1">
    <source>
        <dbReference type="ARBA" id="ARBA00006484"/>
    </source>
</evidence>
<dbReference type="Pfam" id="PF13561">
    <property type="entry name" value="adh_short_C2"/>
    <property type="match status" value="1"/>
</dbReference>
<dbReference type="Gene3D" id="3.40.50.720">
    <property type="entry name" value="NAD(P)-binding Rossmann-like Domain"/>
    <property type="match status" value="1"/>
</dbReference>
<reference evidence="2 3" key="1">
    <citation type="submission" date="2024-02" db="EMBL/GenBank/DDBJ databases">
        <title>Discinaceae phylogenomics.</title>
        <authorList>
            <person name="Dirks A.C."/>
            <person name="James T.Y."/>
        </authorList>
    </citation>
    <scope>NUCLEOTIDE SEQUENCE [LARGE SCALE GENOMIC DNA]</scope>
    <source>
        <strain evidence="2 3">ACD0624</strain>
    </source>
</reference>
<comment type="similarity">
    <text evidence="1">Belongs to the short-chain dehydrogenases/reductases (SDR) family.</text>
</comment>
<dbReference type="EMBL" id="JBBBZM010000061">
    <property type="protein sequence ID" value="KAL0635872.1"/>
    <property type="molecule type" value="Genomic_DNA"/>
</dbReference>
<organism evidence="2 3">
    <name type="scientific">Discina gigas</name>
    <dbReference type="NCBI Taxonomy" id="1032678"/>
    <lineage>
        <taxon>Eukaryota</taxon>
        <taxon>Fungi</taxon>
        <taxon>Dikarya</taxon>
        <taxon>Ascomycota</taxon>
        <taxon>Pezizomycotina</taxon>
        <taxon>Pezizomycetes</taxon>
        <taxon>Pezizales</taxon>
        <taxon>Discinaceae</taxon>
        <taxon>Discina</taxon>
    </lineage>
</organism>
<name>A0ABR3GIW3_9PEZI</name>
<sequence>MSLPGYVLITGGGGAIGRATGIIFAREGAAGVAFADINLETAKSAAEESRKHATNPQYKAISIHVDVTEESSVDEMVKQTLAVFGALNYAVNSAGVSFVSKVGESTLGNQSTQEWDRLMNINARGLFFSQRAEISAMLKTQETSGSKDFSIVNISSIGGLRALAPFSSAYVPSKHAVIGLTKSAALEYGSNGIRINAVCPAFIETASNASDKGIADRVNKRMERSALGRVGRPEEVGEVIGFLSSKKASFITGVDWAVDGGYTAL</sequence>
<dbReference type="PANTHER" id="PTHR42760">
    <property type="entry name" value="SHORT-CHAIN DEHYDROGENASES/REDUCTASES FAMILY MEMBER"/>
    <property type="match status" value="1"/>
</dbReference>
<dbReference type="Proteomes" id="UP001447188">
    <property type="component" value="Unassembled WGS sequence"/>
</dbReference>
<dbReference type="InterPro" id="IPR036291">
    <property type="entry name" value="NAD(P)-bd_dom_sf"/>
</dbReference>
<proteinExistence type="inferred from homology"/>
<dbReference type="PRINTS" id="PR00081">
    <property type="entry name" value="GDHRDH"/>
</dbReference>
<gene>
    <name evidence="2" type="ORF">Q9L58_005216</name>
</gene>
<evidence type="ECO:0000313" key="2">
    <source>
        <dbReference type="EMBL" id="KAL0635872.1"/>
    </source>
</evidence>